<organism evidence="6 7">
    <name type="scientific">Mythimna separata</name>
    <name type="common">Oriental armyworm</name>
    <name type="synonym">Pseudaletia separata</name>
    <dbReference type="NCBI Taxonomy" id="271217"/>
    <lineage>
        <taxon>Eukaryota</taxon>
        <taxon>Metazoa</taxon>
        <taxon>Ecdysozoa</taxon>
        <taxon>Arthropoda</taxon>
        <taxon>Hexapoda</taxon>
        <taxon>Insecta</taxon>
        <taxon>Pterygota</taxon>
        <taxon>Neoptera</taxon>
        <taxon>Endopterygota</taxon>
        <taxon>Lepidoptera</taxon>
        <taxon>Glossata</taxon>
        <taxon>Ditrysia</taxon>
        <taxon>Noctuoidea</taxon>
        <taxon>Noctuidae</taxon>
        <taxon>Noctuinae</taxon>
        <taxon>Hadenini</taxon>
        <taxon>Mythimna</taxon>
    </lineage>
</organism>
<evidence type="ECO:0000256" key="5">
    <source>
        <dbReference type="SAM" id="MobiDB-lite"/>
    </source>
</evidence>
<dbReference type="EMBL" id="JARGEI010000014">
    <property type="protein sequence ID" value="KAJ8720287.1"/>
    <property type="molecule type" value="Genomic_DNA"/>
</dbReference>
<sequence length="975" mass="110083">MDESTKNSPCKECDGDAAGLQVHAEVEHLRQHLEERDAHIVALEGEFIKSTTRANELEEQVSTWREKYERLYDSHIRVQKLNQVLEDKLLQMVDKMKGEKSQLTKDIATLSVRLAESKHNYYMLQKENERYKNDMNLAIQLLQCKPDNFVSQKLDNLPVDTQARVSQYVMSKTSKPSSSTQSKNGNDIDTFDASEYEFNISASLMSKILEDSIQDTVTKHCDTCTCNKAQNKPFCYNETYYSVATQTISSGEMKNSLCLNCNADVKSLHSNLSIRSISPHPVKLINEKSMNHSVISPLYILPQNTEPLKDIHPPVPPPVIERPKNNGIVIDTIKMNEKSVLEPIVQVDAIPKVDDIKQYRKTSVTMEPAVHHKLCDRTKTSISSKKSSIQSAGNEDSQLAKEIFNKDLLNKELLNKDIQNKDLQNKDLLNKDLLNKDLINKDILNKEMLNNKEVKPIIDKSDAISLRKNSHGSMGAVSRTSSIAKSTVSTHRSNHTQVGPGPRFCHLRMQAGSKNILLDNAEPDVPPVLYRRQSKCNENSIFKDLTDDVDNFIDLDKIEDNLIIKEDIKNDNIVVESTLIDVHVDNNNKDTSVAAKNTTINPILLNVSSSPLQPLKTHTFSNSSENNNNQSQSIASQQNTTDIDNLLNDFNADNNNTQNNNVQNANDDESKTVDVFTPTDNHDVKIFNFDRYEQNKLTNQYNKPLRKIDMSQLHSLENTKISKDLPPLGEIPKMEKKPEVAKPPLPPIVNVYPNLTQTHLKVNDNKVFTNEQSTSSLSSDDSAALLQKQQLLRVAEWVEKNLEQQNNFNDPLEEDVNFTNRALRRDSKLSRLTETLNELALNMPHPVSKYSKSYARDGHNAWVHNNVSLQNQEKLMKHAMAMPKLAGHVAKETIFPVESGDATVTEISENSKTRETVADLVAEGLRAKGNKEITPEDLARMEYNVKKFLLSGPHWVNPGSVARSRRTSSKTETDV</sequence>
<gene>
    <name evidence="6" type="ORF">PYW07_012330</name>
</gene>
<dbReference type="PANTHER" id="PTHR28664:SF4">
    <property type="entry name" value="TIGHT JUNCTION-ASSOCIATED PROTEIN 1"/>
    <property type="match status" value="1"/>
</dbReference>
<evidence type="ECO:0000313" key="7">
    <source>
        <dbReference type="Proteomes" id="UP001231518"/>
    </source>
</evidence>
<evidence type="ECO:0000256" key="4">
    <source>
        <dbReference type="SAM" id="Coils"/>
    </source>
</evidence>
<evidence type="ECO:0000256" key="3">
    <source>
        <dbReference type="ARBA" id="ARBA00023136"/>
    </source>
</evidence>
<proteinExistence type="predicted"/>
<comment type="caution">
    <text evidence="6">The sequence shown here is derived from an EMBL/GenBank/DDBJ whole genome shotgun (WGS) entry which is preliminary data.</text>
</comment>
<name>A0AAD7YN68_MYTSE</name>
<keyword evidence="4" id="KW-0175">Coiled coil</keyword>
<protein>
    <submittedName>
        <fullName evidence="6">Uncharacterized protein</fullName>
    </submittedName>
</protein>
<keyword evidence="7" id="KW-1185">Reference proteome</keyword>
<accession>A0AAD7YN68</accession>
<evidence type="ECO:0000313" key="6">
    <source>
        <dbReference type="EMBL" id="KAJ8720287.1"/>
    </source>
</evidence>
<evidence type="ECO:0000256" key="1">
    <source>
        <dbReference type="ARBA" id="ARBA00004170"/>
    </source>
</evidence>
<dbReference type="Proteomes" id="UP001231518">
    <property type="component" value="Chromosome 3"/>
</dbReference>
<dbReference type="AlphaFoldDB" id="A0AAD7YN68"/>
<dbReference type="GO" id="GO:0016020">
    <property type="term" value="C:membrane"/>
    <property type="evidence" value="ECO:0007669"/>
    <property type="project" value="UniProtKB-SubCell"/>
</dbReference>
<dbReference type="PANTHER" id="PTHR28664">
    <property type="entry name" value="TIGHT JUNCTION-ASSOCIATED PROTEIN 1"/>
    <property type="match status" value="1"/>
</dbReference>
<keyword evidence="2" id="KW-0597">Phosphoprotein</keyword>
<keyword evidence="3" id="KW-0472">Membrane</keyword>
<reference evidence="6" key="1">
    <citation type="submission" date="2023-03" db="EMBL/GenBank/DDBJ databases">
        <title>Chromosome-level genomes of two armyworms, Mythimna separata and Mythimna loreyi, provide insights into the biosynthesis and reception of sex pheromones.</title>
        <authorList>
            <person name="Zhao H."/>
        </authorList>
    </citation>
    <scope>NUCLEOTIDE SEQUENCE</scope>
    <source>
        <strain evidence="6">BeijingLab</strain>
        <tissue evidence="6">Pupa</tissue>
    </source>
</reference>
<feature type="coiled-coil region" evidence="4">
    <location>
        <begin position="40"/>
        <end position="74"/>
    </location>
</feature>
<evidence type="ECO:0000256" key="2">
    <source>
        <dbReference type="ARBA" id="ARBA00022553"/>
    </source>
</evidence>
<dbReference type="InterPro" id="IPR043441">
    <property type="entry name" value="Tjap1/BEGAIN"/>
</dbReference>
<comment type="subcellular location">
    <subcellularLocation>
        <location evidence="1">Membrane</location>
        <topology evidence="1">Peripheral membrane protein</topology>
    </subcellularLocation>
</comment>
<feature type="region of interest" description="Disordered" evidence="5">
    <location>
        <begin position="614"/>
        <end position="666"/>
    </location>
</feature>
<feature type="compositionally biased region" description="Low complexity" evidence="5">
    <location>
        <begin position="621"/>
        <end position="665"/>
    </location>
</feature>